<name>A0ACB7HV80_MANES</name>
<dbReference type="Proteomes" id="UP000091857">
    <property type="component" value="Chromosome 4"/>
</dbReference>
<protein>
    <submittedName>
        <fullName evidence="1">Uncharacterized protein</fullName>
    </submittedName>
</protein>
<comment type="caution">
    <text evidence="1">The sequence shown here is derived from an EMBL/GenBank/DDBJ whole genome shotgun (WGS) entry which is preliminary data.</text>
</comment>
<sequence>MWLYVDVCGWFFNLFFFFSVRFVMSLLHAGFDFIDQQLCSSV</sequence>
<proteinExistence type="predicted"/>
<organism evidence="1 2">
    <name type="scientific">Manihot esculenta</name>
    <name type="common">Cassava</name>
    <name type="synonym">Jatropha manihot</name>
    <dbReference type="NCBI Taxonomy" id="3983"/>
    <lineage>
        <taxon>Eukaryota</taxon>
        <taxon>Viridiplantae</taxon>
        <taxon>Streptophyta</taxon>
        <taxon>Embryophyta</taxon>
        <taxon>Tracheophyta</taxon>
        <taxon>Spermatophyta</taxon>
        <taxon>Magnoliopsida</taxon>
        <taxon>eudicotyledons</taxon>
        <taxon>Gunneridae</taxon>
        <taxon>Pentapetalae</taxon>
        <taxon>rosids</taxon>
        <taxon>fabids</taxon>
        <taxon>Malpighiales</taxon>
        <taxon>Euphorbiaceae</taxon>
        <taxon>Crotonoideae</taxon>
        <taxon>Manihoteae</taxon>
        <taxon>Manihot</taxon>
    </lineage>
</organism>
<evidence type="ECO:0000313" key="1">
    <source>
        <dbReference type="EMBL" id="KAG8655844.1"/>
    </source>
</evidence>
<keyword evidence="2" id="KW-1185">Reference proteome</keyword>
<evidence type="ECO:0000313" key="2">
    <source>
        <dbReference type="Proteomes" id="UP000091857"/>
    </source>
</evidence>
<reference evidence="2" key="1">
    <citation type="journal article" date="2016" name="Nat. Biotechnol.">
        <title>Sequencing wild and cultivated cassava and related species reveals extensive interspecific hybridization and genetic diversity.</title>
        <authorList>
            <person name="Bredeson J.V."/>
            <person name="Lyons J.B."/>
            <person name="Prochnik S.E."/>
            <person name="Wu G.A."/>
            <person name="Ha C.M."/>
            <person name="Edsinger-Gonzales E."/>
            <person name="Grimwood J."/>
            <person name="Schmutz J."/>
            <person name="Rabbi I.Y."/>
            <person name="Egesi C."/>
            <person name="Nauluvula P."/>
            <person name="Lebot V."/>
            <person name="Ndunguru J."/>
            <person name="Mkamilo G."/>
            <person name="Bart R.S."/>
            <person name="Setter T.L."/>
            <person name="Gleadow R.M."/>
            <person name="Kulakow P."/>
            <person name="Ferguson M.E."/>
            <person name="Rounsley S."/>
            <person name="Rokhsar D.S."/>
        </authorList>
    </citation>
    <scope>NUCLEOTIDE SEQUENCE [LARGE SCALE GENOMIC DNA]</scope>
    <source>
        <strain evidence="2">cv. AM560-2</strain>
    </source>
</reference>
<gene>
    <name evidence="1" type="ORF">MANES_04G078834v8</name>
</gene>
<accession>A0ACB7HV80</accession>
<dbReference type="EMBL" id="CM004390">
    <property type="protein sequence ID" value="KAG8655844.1"/>
    <property type="molecule type" value="Genomic_DNA"/>
</dbReference>